<evidence type="ECO:0000259" key="1">
    <source>
        <dbReference type="PROSITE" id="PS51186"/>
    </source>
</evidence>
<keyword evidence="2" id="KW-0808">Transferase</keyword>
<dbReference type="EMBL" id="LNGD01000181">
    <property type="protein sequence ID" value="KYC46786.1"/>
    <property type="molecule type" value="Genomic_DNA"/>
</dbReference>
<dbReference type="PROSITE" id="PS51186">
    <property type="entry name" value="GNAT"/>
    <property type="match status" value="1"/>
</dbReference>
<evidence type="ECO:0000313" key="2">
    <source>
        <dbReference type="EMBL" id="KYC46786.1"/>
    </source>
</evidence>
<dbReference type="SUPFAM" id="SSF55729">
    <property type="entry name" value="Acyl-CoA N-acyltransferases (Nat)"/>
    <property type="match status" value="1"/>
</dbReference>
<dbReference type="InterPro" id="IPR016181">
    <property type="entry name" value="Acyl_CoA_acyltransferase"/>
</dbReference>
<dbReference type="Proteomes" id="UP000075578">
    <property type="component" value="Unassembled WGS sequence"/>
</dbReference>
<sequence>MNDGINFRLATENDIEYIYSMICELEDVIFDYEIFSSNYFINIRSKIIKYYILQFNEMNCGFLSLYFNRLLHHNGVVIEIQELIVSKEFRGNKIGENIIKEVVKIAKMENVSQIEVCTNKARDRTKQFYKKCNFKETHYKYTMAIEN</sequence>
<name>A0A150INZ6_9EURY</name>
<protein>
    <submittedName>
        <fullName evidence="2">Aminoalkylphosphonic acid N-acetyltransferase</fullName>
    </submittedName>
</protein>
<proteinExistence type="predicted"/>
<dbReference type="Gene3D" id="3.40.630.30">
    <property type="match status" value="1"/>
</dbReference>
<accession>A0A150INZ6</accession>
<evidence type="ECO:0000313" key="3">
    <source>
        <dbReference type="Proteomes" id="UP000075578"/>
    </source>
</evidence>
<dbReference type="GO" id="GO:0016747">
    <property type="term" value="F:acyltransferase activity, transferring groups other than amino-acyl groups"/>
    <property type="evidence" value="ECO:0007669"/>
    <property type="project" value="InterPro"/>
</dbReference>
<organism evidence="2 3">
    <name type="scientific">Candidatus Methanofastidiosum methylothiophilum</name>
    <dbReference type="NCBI Taxonomy" id="1705564"/>
    <lineage>
        <taxon>Archaea</taxon>
        <taxon>Methanobacteriati</taxon>
        <taxon>Methanobacteriota</taxon>
        <taxon>Stenosarchaea group</taxon>
        <taxon>Candidatus Methanofastidiosia</taxon>
        <taxon>Candidatus Methanofastidiosales</taxon>
        <taxon>Candidatus Methanofastidiosaceae</taxon>
        <taxon>Candidatus Methanofastidiosum</taxon>
    </lineage>
</organism>
<reference evidence="2 3" key="1">
    <citation type="journal article" date="2016" name="ISME J.">
        <title>Chasing the elusive Euryarchaeota class WSA2: genomes reveal a uniquely fastidious methyl-reducing methanogen.</title>
        <authorList>
            <person name="Nobu M.K."/>
            <person name="Narihiro T."/>
            <person name="Kuroda K."/>
            <person name="Mei R."/>
            <person name="Liu W.T."/>
        </authorList>
    </citation>
    <scope>NUCLEOTIDE SEQUENCE [LARGE SCALE GENOMIC DNA]</scope>
    <source>
        <strain evidence="2">U1lsi0528_Bin089</strain>
    </source>
</reference>
<gene>
    <name evidence="2" type="ORF">AMQ74_01754</name>
</gene>
<feature type="domain" description="N-acetyltransferase" evidence="1">
    <location>
        <begin position="5"/>
        <end position="147"/>
    </location>
</feature>
<dbReference type="Pfam" id="PF13508">
    <property type="entry name" value="Acetyltransf_7"/>
    <property type="match status" value="1"/>
</dbReference>
<dbReference type="AlphaFoldDB" id="A0A150INZ6"/>
<dbReference type="InterPro" id="IPR000182">
    <property type="entry name" value="GNAT_dom"/>
</dbReference>
<comment type="caution">
    <text evidence="2">The sequence shown here is derived from an EMBL/GenBank/DDBJ whole genome shotgun (WGS) entry which is preliminary data.</text>
</comment>